<dbReference type="Gene3D" id="3.30.70.1450">
    <property type="entry name" value="Regulator of K+ conductance, C-terminal domain"/>
    <property type="match status" value="2"/>
</dbReference>
<keyword evidence="11" id="KW-1185">Reference proteome</keyword>
<feature type="transmembrane region" description="Helical" evidence="8">
    <location>
        <begin position="174"/>
        <end position="197"/>
    </location>
</feature>
<keyword evidence="5 8" id="KW-1133">Transmembrane helix</keyword>
<dbReference type="PROSITE" id="PS51202">
    <property type="entry name" value="RCK_C"/>
    <property type="match status" value="2"/>
</dbReference>
<dbReference type="RefSeq" id="WP_299586683.1">
    <property type="nucleotide sequence ID" value="NZ_JBGMEL010000001.1"/>
</dbReference>
<feature type="transmembrane region" description="Helical" evidence="8">
    <location>
        <begin position="51"/>
        <end position="70"/>
    </location>
</feature>
<feature type="transmembrane region" description="Helical" evidence="8">
    <location>
        <begin position="90"/>
        <end position="115"/>
    </location>
</feature>
<sequence>MTLDQLLILIILTITIALFIWGPWRHDIVALSSLLACVFCGLIPPERAFVGFGHPAVVTVACVLILSRGLQNTGAMGALAQRVIPRSGNITVAMLLLTGLGALLSGFMNNVGALALLMPVAADLAERQGLPPGKVLMPLSFATILGGMTTLIGTPPNLVVSGFRDSAGAGSYGMFDFTPVGLVVTLVGLLFIGLLGWRLVPGRGQAGVASFDTGTYLTEALVGEKSSAVGKSLGEISKLLGAEDAQVVGLVHNDTRVTAAAPWRRVSSGDILVIEAEPESLAASLSSLGLKMVGGVEAERDKKVVVQYGGARPLQDADGRDKNRSKEKSVPAGEEMQLRELVVMPDSSLVGRAIQFLHLSTRYQINLLALSRRGRRSVRRLRSTPLQAGDALLMMGPDDNLNSFAREQGCVPLAQRDIGMPNKEKAAIALIAMALGVAGAAFGLVPAAVSFATCVLAFMALKVVPLRTMYEALDGSVIVLLGTLIAVAEVMESTGAADLVAQLLLDNLAQGSSVVALGLILIVTMMLSDVMNNVATAAVMCSIAISTAEQLAVNPDSFLMAVAIGASCAFLTPVGHQNNTLILGPGGFDFGDYWRMGLPLEILVVIVSIPMLLWVWPL</sequence>
<evidence type="ECO:0000313" key="11">
    <source>
        <dbReference type="Proteomes" id="UP001569414"/>
    </source>
</evidence>
<feature type="region of interest" description="Disordered" evidence="7">
    <location>
        <begin position="309"/>
        <end position="332"/>
    </location>
</feature>
<dbReference type="PANTHER" id="PTHR43652:SF2">
    <property type="entry name" value="BASIC AMINO ACID ANTIPORTER YFCC-RELATED"/>
    <property type="match status" value="1"/>
</dbReference>
<gene>
    <name evidence="10" type="ORF">ACCI51_01965</name>
</gene>
<feature type="transmembrane region" description="Helical" evidence="8">
    <location>
        <begin position="426"/>
        <end position="458"/>
    </location>
</feature>
<dbReference type="Pfam" id="PF03600">
    <property type="entry name" value="CitMHS"/>
    <property type="match status" value="1"/>
</dbReference>
<reference evidence="10 11" key="1">
    <citation type="submission" date="2024-08" db="EMBL/GenBank/DDBJ databases">
        <authorList>
            <person name="Ishaq N."/>
        </authorList>
    </citation>
    <scope>NUCLEOTIDE SEQUENCE [LARGE SCALE GENOMIC DNA]</scope>
    <source>
        <strain evidence="10 11">JCM 30400</strain>
    </source>
</reference>
<feature type="transmembrane region" description="Helical" evidence="8">
    <location>
        <begin position="135"/>
        <end position="153"/>
    </location>
</feature>
<evidence type="ECO:0000313" key="10">
    <source>
        <dbReference type="EMBL" id="MFA0789291.1"/>
    </source>
</evidence>
<dbReference type="Proteomes" id="UP001569414">
    <property type="component" value="Unassembled WGS sequence"/>
</dbReference>
<protein>
    <submittedName>
        <fullName evidence="10">SLC13 family permease</fullName>
    </submittedName>
</protein>
<dbReference type="InterPro" id="IPR004680">
    <property type="entry name" value="Cit_transptr-like_dom"/>
</dbReference>
<evidence type="ECO:0000256" key="5">
    <source>
        <dbReference type="ARBA" id="ARBA00022989"/>
    </source>
</evidence>
<proteinExistence type="predicted"/>
<evidence type="ECO:0000256" key="7">
    <source>
        <dbReference type="SAM" id="MobiDB-lite"/>
    </source>
</evidence>
<name>A0ABV4NIQ5_9GAMM</name>
<feature type="domain" description="RCK C-terminal" evidence="9">
    <location>
        <begin position="326"/>
        <end position="410"/>
    </location>
</feature>
<keyword evidence="2" id="KW-0813">Transport</keyword>
<dbReference type="PANTHER" id="PTHR43652">
    <property type="entry name" value="BASIC AMINO ACID ANTIPORTER YFCC-RELATED"/>
    <property type="match status" value="1"/>
</dbReference>
<feature type="transmembrane region" description="Helical" evidence="8">
    <location>
        <begin position="596"/>
        <end position="616"/>
    </location>
</feature>
<feature type="transmembrane region" description="Helical" evidence="8">
    <location>
        <begin position="6"/>
        <end position="21"/>
    </location>
</feature>
<dbReference type="EMBL" id="JBGMEL010000001">
    <property type="protein sequence ID" value="MFA0789291.1"/>
    <property type="molecule type" value="Genomic_DNA"/>
</dbReference>
<dbReference type="InterPro" id="IPR036721">
    <property type="entry name" value="RCK_C_sf"/>
</dbReference>
<keyword evidence="4" id="KW-0677">Repeat</keyword>
<feature type="domain" description="RCK C-terminal" evidence="9">
    <location>
        <begin position="206"/>
        <end position="291"/>
    </location>
</feature>
<dbReference type="InterPro" id="IPR051679">
    <property type="entry name" value="DASS-Related_Transporters"/>
</dbReference>
<keyword evidence="3 8" id="KW-0812">Transmembrane</keyword>
<comment type="subcellular location">
    <subcellularLocation>
        <location evidence="1">Membrane</location>
        <topology evidence="1">Multi-pass membrane protein</topology>
    </subcellularLocation>
</comment>
<evidence type="ECO:0000256" key="1">
    <source>
        <dbReference type="ARBA" id="ARBA00004141"/>
    </source>
</evidence>
<comment type="caution">
    <text evidence="10">The sequence shown here is derived from an EMBL/GenBank/DDBJ whole genome shotgun (WGS) entry which is preliminary data.</text>
</comment>
<evidence type="ECO:0000256" key="4">
    <source>
        <dbReference type="ARBA" id="ARBA00022737"/>
    </source>
</evidence>
<evidence type="ECO:0000256" key="8">
    <source>
        <dbReference type="SAM" id="Phobius"/>
    </source>
</evidence>
<evidence type="ECO:0000256" key="2">
    <source>
        <dbReference type="ARBA" id="ARBA00022448"/>
    </source>
</evidence>
<accession>A0ABV4NIQ5</accession>
<evidence type="ECO:0000256" key="3">
    <source>
        <dbReference type="ARBA" id="ARBA00022692"/>
    </source>
</evidence>
<dbReference type="InterPro" id="IPR006037">
    <property type="entry name" value="RCK_C"/>
</dbReference>
<dbReference type="Pfam" id="PF02080">
    <property type="entry name" value="TrkA_C"/>
    <property type="match status" value="1"/>
</dbReference>
<evidence type="ECO:0000259" key="9">
    <source>
        <dbReference type="PROSITE" id="PS51202"/>
    </source>
</evidence>
<feature type="transmembrane region" description="Helical" evidence="8">
    <location>
        <begin position="508"/>
        <end position="527"/>
    </location>
</feature>
<evidence type="ECO:0000256" key="6">
    <source>
        <dbReference type="ARBA" id="ARBA00023136"/>
    </source>
</evidence>
<feature type="compositionally biased region" description="Basic and acidic residues" evidence="7">
    <location>
        <begin position="315"/>
        <end position="329"/>
    </location>
</feature>
<dbReference type="SUPFAM" id="SSF116726">
    <property type="entry name" value="TrkA C-terminal domain-like"/>
    <property type="match status" value="2"/>
</dbReference>
<organism evidence="10 11">
    <name type="scientific">Microbulbifer echini</name>
    <dbReference type="NCBI Taxonomy" id="1529067"/>
    <lineage>
        <taxon>Bacteria</taxon>
        <taxon>Pseudomonadati</taxon>
        <taxon>Pseudomonadota</taxon>
        <taxon>Gammaproteobacteria</taxon>
        <taxon>Cellvibrionales</taxon>
        <taxon>Microbulbiferaceae</taxon>
        <taxon>Microbulbifer</taxon>
    </lineage>
</organism>
<feature type="transmembrane region" description="Helical" evidence="8">
    <location>
        <begin position="470"/>
        <end position="488"/>
    </location>
</feature>
<feature type="transmembrane region" description="Helical" evidence="8">
    <location>
        <begin position="558"/>
        <end position="575"/>
    </location>
</feature>
<keyword evidence="6 8" id="KW-0472">Membrane</keyword>